<evidence type="ECO:0000313" key="2">
    <source>
        <dbReference type="EMBL" id="KAK4731619.1"/>
    </source>
</evidence>
<organism evidence="2 3">
    <name type="scientific">Solanum pinnatisectum</name>
    <name type="common">tansyleaf nightshade</name>
    <dbReference type="NCBI Taxonomy" id="50273"/>
    <lineage>
        <taxon>Eukaryota</taxon>
        <taxon>Viridiplantae</taxon>
        <taxon>Streptophyta</taxon>
        <taxon>Embryophyta</taxon>
        <taxon>Tracheophyta</taxon>
        <taxon>Spermatophyta</taxon>
        <taxon>Magnoliopsida</taxon>
        <taxon>eudicotyledons</taxon>
        <taxon>Gunneridae</taxon>
        <taxon>Pentapetalae</taxon>
        <taxon>asterids</taxon>
        <taxon>lamiids</taxon>
        <taxon>Solanales</taxon>
        <taxon>Solanaceae</taxon>
        <taxon>Solanoideae</taxon>
        <taxon>Solaneae</taxon>
        <taxon>Solanum</taxon>
    </lineage>
</organism>
<feature type="compositionally biased region" description="Basic and acidic residues" evidence="1">
    <location>
        <begin position="63"/>
        <end position="81"/>
    </location>
</feature>
<feature type="region of interest" description="Disordered" evidence="1">
    <location>
        <begin position="63"/>
        <end position="83"/>
    </location>
</feature>
<protein>
    <recommendedName>
        <fullName evidence="4">Retrotransposon Copia-like N-terminal domain-containing protein</fullName>
    </recommendedName>
</protein>
<reference evidence="2 3" key="1">
    <citation type="submission" date="2023-10" db="EMBL/GenBank/DDBJ databases">
        <title>Genome-Wide Identification Analysis in wild type Solanum Pinnatisectum Reveals Some Genes Defensing Phytophthora Infestans.</title>
        <authorList>
            <person name="Sun C."/>
        </authorList>
    </citation>
    <scope>NUCLEOTIDE SEQUENCE [LARGE SCALE GENOMIC DNA]</scope>
    <source>
        <strain evidence="2">LQN</strain>
        <tissue evidence="2">Leaf</tissue>
    </source>
</reference>
<name>A0AAV9M119_9SOLN</name>
<dbReference type="Proteomes" id="UP001311915">
    <property type="component" value="Unassembled WGS sequence"/>
</dbReference>
<comment type="caution">
    <text evidence="2">The sequence shown here is derived from an EMBL/GenBank/DDBJ whole genome shotgun (WGS) entry which is preliminary data.</text>
</comment>
<sequence>MTSSSSSSLSLSAASLHQLIAICPIKLKPSNYLIWKTQITQLMQTLKVGEIIVKDPPYSVIVDKKRGEVPNPKEEDQKDSIDQAMAFQAQKTQGNFGRGRGNSFRGRGQG</sequence>
<proteinExistence type="predicted"/>
<dbReference type="EMBL" id="JAWPEI010000003">
    <property type="protein sequence ID" value="KAK4731619.1"/>
    <property type="molecule type" value="Genomic_DNA"/>
</dbReference>
<feature type="region of interest" description="Disordered" evidence="1">
    <location>
        <begin position="91"/>
        <end position="110"/>
    </location>
</feature>
<accession>A0AAV9M119</accession>
<dbReference type="AlphaFoldDB" id="A0AAV9M119"/>
<evidence type="ECO:0008006" key="4">
    <source>
        <dbReference type="Google" id="ProtNLM"/>
    </source>
</evidence>
<feature type="compositionally biased region" description="Low complexity" evidence="1">
    <location>
        <begin position="101"/>
        <end position="110"/>
    </location>
</feature>
<evidence type="ECO:0000256" key="1">
    <source>
        <dbReference type="SAM" id="MobiDB-lite"/>
    </source>
</evidence>
<keyword evidence="3" id="KW-1185">Reference proteome</keyword>
<gene>
    <name evidence="2" type="ORF">R3W88_024607</name>
</gene>
<evidence type="ECO:0000313" key="3">
    <source>
        <dbReference type="Proteomes" id="UP001311915"/>
    </source>
</evidence>